<protein>
    <recommendedName>
        <fullName evidence="3">Lipoprotein</fullName>
    </recommendedName>
</protein>
<evidence type="ECO:0000313" key="2">
    <source>
        <dbReference type="Proteomes" id="UP000326091"/>
    </source>
</evidence>
<dbReference type="EMBL" id="CP043529">
    <property type="protein sequence ID" value="QEW36891.1"/>
    <property type="molecule type" value="Genomic_DNA"/>
</dbReference>
<proteinExistence type="predicted"/>
<dbReference type="AlphaFoldDB" id="A0A5P3ATA2"/>
<evidence type="ECO:0000313" key="1">
    <source>
        <dbReference type="EMBL" id="QEW36891.1"/>
    </source>
</evidence>
<dbReference type="Proteomes" id="UP000326091">
    <property type="component" value="Chromosome"/>
</dbReference>
<organism evidence="1 2">
    <name type="scientific">Phocaeicola vulgatus</name>
    <name type="common">Bacteroides vulgatus</name>
    <dbReference type="NCBI Taxonomy" id="821"/>
    <lineage>
        <taxon>Bacteria</taxon>
        <taxon>Pseudomonadati</taxon>
        <taxon>Bacteroidota</taxon>
        <taxon>Bacteroidia</taxon>
        <taxon>Bacteroidales</taxon>
        <taxon>Bacteroidaceae</taxon>
        <taxon>Phocaeicola</taxon>
    </lineage>
</organism>
<evidence type="ECO:0008006" key="3">
    <source>
        <dbReference type="Google" id="ProtNLM"/>
    </source>
</evidence>
<accession>A0A5P3ATA2</accession>
<sequence>MTSKTRLVYLLITTFCLAGCGYKSRNPVSENGLPSADTIQTALAPVMPKASK</sequence>
<name>A0A5P3ATA2_PHOVU</name>
<reference evidence="1 2" key="1">
    <citation type="submission" date="2019-09" db="EMBL/GenBank/DDBJ databases">
        <title>Commensal-derived Metabolites Govern Vibrio cholerae Pathogenesis in Host.</title>
        <authorList>
            <person name="Yoon S.S."/>
            <person name="Yoon M.Y."/>
        </authorList>
    </citation>
    <scope>NUCLEOTIDE SEQUENCE [LARGE SCALE GENOMIC DNA]</scope>
    <source>
        <strain evidence="1 2">VIC01</strain>
    </source>
</reference>
<gene>
    <name evidence="1" type="ORF">VIC01_02455</name>
</gene>